<dbReference type="Proteomes" id="UP000602050">
    <property type="component" value="Unassembled WGS sequence"/>
</dbReference>
<dbReference type="PROSITE" id="PS51749">
    <property type="entry name" value="HNH_CAS9"/>
    <property type="match status" value="1"/>
</dbReference>
<comment type="similarity">
    <text evidence="2">Belongs to the CRISPR-associated protein Cas9 family. Subtype II-A subfamily.</text>
</comment>
<evidence type="ECO:0000313" key="17">
    <source>
        <dbReference type="Proteomes" id="UP000602050"/>
    </source>
</evidence>
<gene>
    <name evidence="13 16" type="primary">cas9</name>
    <name evidence="16" type="ORF">GCM10010978_12850</name>
</gene>
<dbReference type="GO" id="GO:0003677">
    <property type="term" value="F:DNA binding"/>
    <property type="evidence" value="ECO:0007669"/>
    <property type="project" value="UniProtKB-UniRule"/>
</dbReference>
<comment type="similarity">
    <text evidence="13">Belongs to the CRISPR-associated Cas9 family.</text>
</comment>
<dbReference type="InterPro" id="IPR033114">
    <property type="entry name" value="HNH_CAS9"/>
</dbReference>
<dbReference type="InterPro" id="IPR003615">
    <property type="entry name" value="HNH_nuc"/>
</dbReference>
<dbReference type="InterPro" id="IPR028629">
    <property type="entry name" value="Cas9"/>
</dbReference>
<keyword evidence="10 13" id="KW-0238">DNA-binding</keyword>
<dbReference type="InterPro" id="IPR040656">
    <property type="entry name" value="Cas9_WED_dom"/>
</dbReference>
<dbReference type="GO" id="GO:0051607">
    <property type="term" value="P:defense response to virus"/>
    <property type="evidence" value="ECO:0007669"/>
    <property type="project" value="UniProtKB-UniRule"/>
</dbReference>
<evidence type="ECO:0000256" key="14">
    <source>
        <dbReference type="SAM" id="Coils"/>
    </source>
</evidence>
<feature type="binding site" evidence="13">
    <location>
        <position position="720"/>
    </location>
    <ligand>
        <name>Mg(2+)</name>
        <dbReference type="ChEBI" id="CHEBI:18420"/>
        <label>2</label>
    </ligand>
</feature>
<keyword evidence="7 13" id="KW-0460">Magnesium</keyword>
<feature type="domain" description="HNH Cas9-type" evidence="15">
    <location>
        <begin position="496"/>
        <end position="665"/>
    </location>
</feature>
<dbReference type="GO" id="GO:0046872">
    <property type="term" value="F:metal ion binding"/>
    <property type="evidence" value="ECO:0007669"/>
    <property type="project" value="UniProtKB-UniRule"/>
</dbReference>
<organism evidence="16 17">
    <name type="scientific">Compostibacillus humi</name>
    <dbReference type="NCBI Taxonomy" id="1245525"/>
    <lineage>
        <taxon>Bacteria</taxon>
        <taxon>Bacillati</taxon>
        <taxon>Bacillota</taxon>
        <taxon>Bacilli</taxon>
        <taxon>Bacillales</taxon>
        <taxon>Bacillaceae</taxon>
        <taxon>Compostibacillus</taxon>
    </lineage>
</organism>
<comment type="domain">
    <text evidence="13">Has 2 endonuclease domains. The discontinuous RuvC-like domain cleaves the target DNA noncomplementary to crRNA while the HNH nuclease domain cleaves the target DNA complementary to crRNA.</text>
</comment>
<dbReference type="InterPro" id="IPR041383">
    <property type="entry name" value="RuvC_III"/>
</dbReference>
<dbReference type="Pfam" id="PF13395">
    <property type="entry name" value="HNH_4"/>
    <property type="match status" value="1"/>
</dbReference>
<evidence type="ECO:0000256" key="10">
    <source>
        <dbReference type="ARBA" id="ARBA00023125"/>
    </source>
</evidence>
<comment type="function">
    <text evidence="13">CRISPR (clustered regularly interspaced short palindromic repeat) is an adaptive immune system that provides protection against mobile genetic elements (viruses, transposable elements and conjugative plasmids). CRISPR clusters contain spacers, sequences complementary to antecedent mobile elements, and target invading nucleic acids. CRISPR clusters are transcribed and processed into CRISPR RNA (crRNA). In type II CRISPR systems correct processing of pre-crRNA requires a trans-encoded small RNA (tracrRNA), endogenous ribonuclease 3 (rnc) and this protein. The tracrRNA serves as a guide for ribonuclease 3-aided processing of pre-crRNA. Subsequently Cas9/crRNA/tracrRNA endonucleolytically cleaves linear or circular dsDNA target complementary to the spacer; Cas9 is inactive in the absence of the 2 guide RNAs (gRNA). Cas9 recognizes the protospacer adjacent motif (PAM) in the CRISPR repeat sequences to help distinguish self versus nonself, as targets within the bacterial CRISPR locus do not have PAMs. PAM recognition is also required for catalytic activity.</text>
</comment>
<protein>
    <recommendedName>
        <fullName evidence="13">CRISPR-associated endonuclease Cas9</fullName>
        <ecNumber evidence="13">3.1.-.-</ecNumber>
    </recommendedName>
</protein>
<proteinExistence type="inferred from homology"/>
<feature type="active site" description="Proton acceptor for HNH nuclease domain" evidence="13">
    <location>
        <position position="576"/>
    </location>
</feature>
<comment type="subunit">
    <text evidence="12 13">Monomer. Binds crRNA and tracrRNA.</text>
</comment>
<evidence type="ECO:0000256" key="1">
    <source>
        <dbReference type="ARBA" id="ARBA00001946"/>
    </source>
</evidence>
<feature type="binding site" evidence="13">
    <location>
        <position position="497"/>
    </location>
    <ligand>
        <name>Mg(2+)</name>
        <dbReference type="ChEBI" id="CHEBI:18420"/>
        <label>2</label>
    </ligand>
</feature>
<evidence type="ECO:0000256" key="11">
    <source>
        <dbReference type="ARBA" id="ARBA00023211"/>
    </source>
</evidence>
<name>A0A8J2ZRS7_9BACI</name>
<evidence type="ECO:0000256" key="13">
    <source>
        <dbReference type="HAMAP-Rule" id="MF_01480"/>
    </source>
</evidence>
<keyword evidence="17" id="KW-1185">Reference proteome</keyword>
<dbReference type="InterPro" id="IPR036397">
    <property type="entry name" value="RNaseH_sf"/>
</dbReference>
<evidence type="ECO:0000256" key="6">
    <source>
        <dbReference type="ARBA" id="ARBA00022801"/>
    </source>
</evidence>
<keyword evidence="8 13" id="KW-0694">RNA-binding</keyword>
<evidence type="ECO:0000256" key="3">
    <source>
        <dbReference type="ARBA" id="ARBA00022722"/>
    </source>
</evidence>
<evidence type="ECO:0000256" key="9">
    <source>
        <dbReference type="ARBA" id="ARBA00023118"/>
    </source>
</evidence>
<reference evidence="16" key="2">
    <citation type="submission" date="2020-09" db="EMBL/GenBank/DDBJ databases">
        <authorList>
            <person name="Sun Q."/>
            <person name="Zhou Y."/>
        </authorList>
    </citation>
    <scope>NUCLEOTIDE SEQUENCE</scope>
    <source>
        <strain evidence="16">CGMCC 1.12360</strain>
    </source>
</reference>
<dbReference type="GO" id="GO:0016787">
    <property type="term" value="F:hydrolase activity"/>
    <property type="evidence" value="ECO:0007669"/>
    <property type="project" value="UniProtKB-KW"/>
</dbReference>
<evidence type="ECO:0000256" key="8">
    <source>
        <dbReference type="ARBA" id="ARBA00022884"/>
    </source>
</evidence>
<evidence type="ECO:0000313" key="16">
    <source>
        <dbReference type="EMBL" id="GGH74210.1"/>
    </source>
</evidence>
<keyword evidence="9 13" id="KW-0051">Antiviral defense</keyword>
<dbReference type="GO" id="GO:0043571">
    <property type="term" value="P:maintenance of CRISPR repeat elements"/>
    <property type="evidence" value="ECO:0007669"/>
    <property type="project" value="UniProtKB-UniRule"/>
</dbReference>
<evidence type="ECO:0000256" key="12">
    <source>
        <dbReference type="ARBA" id="ARBA00046380"/>
    </source>
</evidence>
<dbReference type="GO" id="GO:0004519">
    <property type="term" value="F:endonuclease activity"/>
    <property type="evidence" value="ECO:0007669"/>
    <property type="project" value="UniProtKB-UniRule"/>
</dbReference>
<evidence type="ECO:0000256" key="7">
    <source>
        <dbReference type="ARBA" id="ARBA00022842"/>
    </source>
</evidence>
<comment type="caution">
    <text evidence="16">The sequence shown here is derived from an EMBL/GenBank/DDBJ whole genome shotgun (WGS) entry which is preliminary data.</text>
</comment>
<keyword evidence="4 13" id="KW-0479">Metal-binding</keyword>
<feature type="binding site" evidence="13">
    <location>
        <position position="497"/>
    </location>
    <ligand>
        <name>Mg(2+)</name>
        <dbReference type="ChEBI" id="CHEBI:18420"/>
        <label>1</label>
    </ligand>
</feature>
<dbReference type="GO" id="GO:0003723">
    <property type="term" value="F:RNA binding"/>
    <property type="evidence" value="ECO:0007669"/>
    <property type="project" value="UniProtKB-UniRule"/>
</dbReference>
<dbReference type="Pfam" id="PF18061">
    <property type="entry name" value="CRISPR_Cas9_WED"/>
    <property type="match status" value="1"/>
</dbReference>
<reference evidence="16" key="1">
    <citation type="journal article" date="2014" name="Int. J. Syst. Evol. Microbiol.">
        <title>Complete genome sequence of Corynebacterium casei LMG S-19264T (=DSM 44701T), isolated from a smear-ripened cheese.</title>
        <authorList>
            <consortium name="US DOE Joint Genome Institute (JGI-PGF)"/>
            <person name="Walter F."/>
            <person name="Albersmeier A."/>
            <person name="Kalinowski J."/>
            <person name="Ruckert C."/>
        </authorList>
    </citation>
    <scope>NUCLEOTIDE SEQUENCE</scope>
    <source>
        <strain evidence="16">CGMCC 1.12360</strain>
    </source>
</reference>
<dbReference type="NCBIfam" id="TIGR01865">
    <property type="entry name" value="cas_Csn1"/>
    <property type="match status" value="1"/>
</dbReference>
<accession>A0A8J2ZRS7</accession>
<feature type="coiled-coil region" evidence="14">
    <location>
        <begin position="500"/>
        <end position="527"/>
    </location>
</feature>
<keyword evidence="6 13" id="KW-0378">Hydrolase</keyword>
<feature type="binding site" evidence="13">
    <location>
        <position position="8"/>
    </location>
    <ligand>
        <name>Mg(2+)</name>
        <dbReference type="ChEBI" id="CHEBI:18420"/>
        <label>2</label>
    </ligand>
</feature>
<keyword evidence="5 13" id="KW-0255">Endonuclease</keyword>
<evidence type="ECO:0000256" key="5">
    <source>
        <dbReference type="ARBA" id="ARBA00022759"/>
    </source>
</evidence>
<feature type="active site" description="For RuvC-like nuclease domain" evidence="13">
    <location>
        <position position="8"/>
    </location>
</feature>
<evidence type="ECO:0000256" key="4">
    <source>
        <dbReference type="ARBA" id="ARBA00022723"/>
    </source>
</evidence>
<dbReference type="InterPro" id="IPR040555">
    <property type="entry name" value="Cas9_PI2"/>
</dbReference>
<feature type="binding site" evidence="13">
    <location>
        <position position="493"/>
    </location>
    <ligand>
        <name>Mg(2+)</name>
        <dbReference type="ChEBI" id="CHEBI:18420"/>
        <label>1</label>
    </ligand>
</feature>
<keyword evidence="11" id="KW-0464">Manganese</keyword>
<dbReference type="Pfam" id="PF18541">
    <property type="entry name" value="RuvC_III"/>
    <property type="match status" value="1"/>
</dbReference>
<keyword evidence="3 13" id="KW-0540">Nuclease</keyword>
<feature type="binding site" evidence="13">
    <location>
        <position position="8"/>
    </location>
    <ligand>
        <name>Mg(2+)</name>
        <dbReference type="ChEBI" id="CHEBI:18420"/>
        <label>1</label>
    </ligand>
</feature>
<dbReference type="HAMAP" id="MF_01480">
    <property type="entry name" value="Cas9"/>
    <property type="match status" value="1"/>
</dbReference>
<comment type="cofactor">
    <cofactor evidence="1 13">
        <name>Mg(2+)</name>
        <dbReference type="ChEBI" id="CHEBI:18420"/>
    </cofactor>
</comment>
<dbReference type="AlphaFoldDB" id="A0A8J2ZRS7"/>
<keyword evidence="14" id="KW-0175">Coiled coil</keyword>
<dbReference type="EC" id="3.1.-.-" evidence="13"/>
<dbReference type="Gene3D" id="3.30.420.10">
    <property type="entry name" value="Ribonuclease H-like superfamily/Ribonuclease H"/>
    <property type="match status" value="3"/>
</dbReference>
<sequence>MGKVLGLDIGISSVGWGIIDQETGEIIDAGVRLFEEASRNANEERRSFRGARRLKRRRTHRLERLKELFDSYNLSCEGIGKFDPYEARYNAIYNDVTEEELVAGLYHIAKMRGTVLDSPMEEDVDEESLSTKDQIAYNKKLLQNKYICEVQLERRKTEGKIRGHKNRFRTQDYIEEAKAILNKQRKIHTKIDDTFIEQYIELVESRRQYYEGPGSEKSPTPYGRFFINEKGELEEVSLINKMRGKCTYFPDELRIAKMSFTADLFNLLSNDLNKIQINGEYLTYEDKKFLVENYIKKGKNITLNQILKYKGVSSDADVTGYRIDVRNDKPLFTEFKGYKEIKKIVEQHDLPPDILDDIDLLDDIAEVLTAEKAYHRREKGLLRLFEKYDEETKRKIIDALKESTAFTGYHSLSKKAINTVLHDLWHTNKNQMELFAELGLEEKRLSRLKAKNKIVFDDTAILSTVAKRAHREAIKIVNEVRKRYGEMDSILVETAREKNSEEKAQKYKEFQRQTKKHENEMAKLLGVKSLKELKLNSKQHLALKLLSSQDWKCIYSGKSITAHDVVNNPYLYEIDHIIPVSISFDDSQANKVVCLHGENQKKGQNTPFQYFSSGKASRTFEEFKDEVIRLYKSRKITSKKKDYLLEMRDVKFNEELQREFINRNLVDTQYAMRTFSMNLRSFFKANNIDTSVLSIRGSFTAALRRHAKLNKEREEGYAHHAIDALIVAAIGKMPIFEFFHKFEMNETGAVIDRETGEILSEEEVFDNRFISFLRNLQNYESKIKYSHKVDRKPNRTISNQTIYTTRMKDGDKYTLGKYSNIYEMNKNEVKKVIEKLEKKPEDFLIAKHNPELMELILKIIKEYKSADNPFRAYKEEHGYIKKDGKVPVKTLRYYDQRLGVHLDITHKYPDARHNVVLKSIKSIRIDLYKNKDGKYKYIGVPYYWWKQEGDRYVLDMDRYNMEKMQSYKKIDDSYEFVFSLYKNERFAFEKNGEWHERIFRGDNNPRQNKIEVDFVDRKKAARKDGILAPSTFSHVCKYKVDILGNKYLVERENFKNYLQI</sequence>
<dbReference type="EMBL" id="BMEV01000018">
    <property type="protein sequence ID" value="GGH74210.1"/>
    <property type="molecule type" value="Genomic_DNA"/>
</dbReference>
<dbReference type="Pfam" id="PF18070">
    <property type="entry name" value="Cas9_PI2"/>
    <property type="match status" value="1"/>
</dbReference>
<evidence type="ECO:0000259" key="15">
    <source>
        <dbReference type="PROSITE" id="PS51749"/>
    </source>
</evidence>
<evidence type="ECO:0000256" key="2">
    <source>
        <dbReference type="ARBA" id="ARBA00005244"/>
    </source>
</evidence>